<dbReference type="InterPro" id="IPR008333">
    <property type="entry name" value="Cbr1-like_FAD-bd_dom"/>
</dbReference>
<dbReference type="Proteomes" id="UP001585080">
    <property type="component" value="Unassembled WGS sequence"/>
</dbReference>
<dbReference type="InterPro" id="IPR050415">
    <property type="entry name" value="MRET"/>
</dbReference>
<dbReference type="Pfam" id="PF00175">
    <property type="entry name" value="NAD_binding_1"/>
    <property type="match status" value="1"/>
</dbReference>
<keyword evidence="6" id="KW-1185">Reference proteome</keyword>
<dbReference type="Pfam" id="PF00970">
    <property type="entry name" value="FAD_binding_6"/>
    <property type="match status" value="1"/>
</dbReference>
<dbReference type="RefSeq" id="WP_376731961.1">
    <property type="nucleotide sequence ID" value="NZ_JAYMRP010000006.1"/>
</dbReference>
<evidence type="ECO:0000256" key="1">
    <source>
        <dbReference type="ARBA" id="ARBA00001974"/>
    </source>
</evidence>
<dbReference type="PRINTS" id="PR00371">
    <property type="entry name" value="FPNCR"/>
</dbReference>
<comment type="caution">
    <text evidence="5">The sequence shown here is derived from an EMBL/GenBank/DDBJ whole genome shotgun (WGS) entry which is preliminary data.</text>
</comment>
<dbReference type="InterPro" id="IPR017938">
    <property type="entry name" value="Riboflavin_synthase-like_b-brl"/>
</dbReference>
<keyword evidence="2" id="KW-0479">Metal-binding</keyword>
<evidence type="ECO:0000313" key="6">
    <source>
        <dbReference type="Proteomes" id="UP001585080"/>
    </source>
</evidence>
<accession>A0ABV5E8B2</accession>
<dbReference type="SUPFAM" id="SSF52343">
    <property type="entry name" value="Ferredoxin reductase-like, C-terminal NADP-linked domain"/>
    <property type="match status" value="1"/>
</dbReference>
<name>A0ABV5E8B2_9ACTN</name>
<evidence type="ECO:0000256" key="3">
    <source>
        <dbReference type="ARBA" id="ARBA00023014"/>
    </source>
</evidence>
<evidence type="ECO:0000313" key="5">
    <source>
        <dbReference type="EMBL" id="MFB8773094.1"/>
    </source>
</evidence>
<dbReference type="PRINTS" id="PR00406">
    <property type="entry name" value="CYTB5RDTASE"/>
</dbReference>
<evidence type="ECO:0000256" key="2">
    <source>
        <dbReference type="ARBA" id="ARBA00022714"/>
    </source>
</evidence>
<keyword evidence="2" id="KW-0001">2Fe-2S</keyword>
<sequence>MTGWLPARLIERTDQTPTGRTLRLEVAEWPGHLPGQHVDVRLTAPDGYHAVRSYSLAAPADGRLLELGVQSTPGGEVSPYLADALPLGALVEVKGPLGGWFVWRPEERRPALLVGGGCGVVPLMAMIRARRRAGADVPCALVYSARGEEDVWYREELRSGEDGVPVRVVHTRHAPAGVARPAGRVTADDLAGLLPPDGTRCYVCGPTGFVEHVTALLVRGGHPPDRIRAERFG</sequence>
<keyword evidence="2" id="KW-0408">Iron</keyword>
<feature type="domain" description="FAD-binding FR-type" evidence="4">
    <location>
        <begin position="2"/>
        <end position="103"/>
    </location>
</feature>
<gene>
    <name evidence="5" type="ORF">VSS16_10175</name>
</gene>
<dbReference type="InterPro" id="IPR001709">
    <property type="entry name" value="Flavoprot_Pyr_Nucl_cyt_Rdtase"/>
</dbReference>
<dbReference type="InterPro" id="IPR001433">
    <property type="entry name" value="OxRdtase_FAD/NAD-bd"/>
</dbReference>
<dbReference type="InterPro" id="IPR017927">
    <property type="entry name" value="FAD-bd_FR_type"/>
</dbReference>
<protein>
    <submittedName>
        <fullName evidence="5">Ferredoxin reductase</fullName>
    </submittedName>
</protein>
<comment type="cofactor">
    <cofactor evidence="1">
        <name>FAD</name>
        <dbReference type="ChEBI" id="CHEBI:57692"/>
    </cofactor>
</comment>
<proteinExistence type="predicted"/>
<dbReference type="PROSITE" id="PS51384">
    <property type="entry name" value="FAD_FR"/>
    <property type="match status" value="1"/>
</dbReference>
<reference evidence="5 6" key="1">
    <citation type="submission" date="2024-01" db="EMBL/GenBank/DDBJ databases">
        <title>Genome mining of biosynthetic gene clusters to explore secondary metabolites of Streptomyces sp.</title>
        <authorList>
            <person name="Baig A."/>
            <person name="Ajitkumar Shintre N."/>
            <person name="Kumar H."/>
            <person name="Anbarasu A."/>
            <person name="Ramaiah S."/>
        </authorList>
    </citation>
    <scope>NUCLEOTIDE SEQUENCE [LARGE SCALE GENOMIC DNA]</scope>
    <source>
        <strain evidence="5 6">A57</strain>
    </source>
</reference>
<dbReference type="InterPro" id="IPR039261">
    <property type="entry name" value="FNR_nucleotide-bd"/>
</dbReference>
<organism evidence="5 6">
    <name type="scientific">Streptomyces broussonetiae</name>
    <dbReference type="NCBI Taxonomy" id="2686304"/>
    <lineage>
        <taxon>Bacteria</taxon>
        <taxon>Bacillati</taxon>
        <taxon>Actinomycetota</taxon>
        <taxon>Actinomycetes</taxon>
        <taxon>Kitasatosporales</taxon>
        <taxon>Streptomycetaceae</taxon>
        <taxon>Streptomyces</taxon>
    </lineage>
</organism>
<dbReference type="SUPFAM" id="SSF63380">
    <property type="entry name" value="Riboflavin synthase domain-like"/>
    <property type="match status" value="1"/>
</dbReference>
<evidence type="ECO:0000259" key="4">
    <source>
        <dbReference type="PROSITE" id="PS51384"/>
    </source>
</evidence>
<dbReference type="PANTHER" id="PTHR47354:SF5">
    <property type="entry name" value="PROTEIN RFBI"/>
    <property type="match status" value="1"/>
</dbReference>
<dbReference type="EMBL" id="JAYMRP010000006">
    <property type="protein sequence ID" value="MFB8773094.1"/>
    <property type="molecule type" value="Genomic_DNA"/>
</dbReference>
<dbReference type="PANTHER" id="PTHR47354">
    <property type="entry name" value="NADH OXIDOREDUCTASE HCR"/>
    <property type="match status" value="1"/>
</dbReference>
<dbReference type="Gene3D" id="3.40.50.80">
    <property type="entry name" value="Nucleotide-binding domain of ferredoxin-NADP reductase (FNR) module"/>
    <property type="match status" value="1"/>
</dbReference>
<dbReference type="CDD" id="cd06217">
    <property type="entry name" value="FNR_iron_sulfur_binding_3"/>
    <property type="match status" value="1"/>
</dbReference>
<keyword evidence="3" id="KW-0411">Iron-sulfur</keyword>
<dbReference type="Gene3D" id="2.40.30.10">
    <property type="entry name" value="Translation factors"/>
    <property type="match status" value="1"/>
</dbReference>